<dbReference type="NCBIfam" id="NF001862">
    <property type="entry name" value="PRK00601.1"/>
    <property type="match status" value="1"/>
</dbReference>
<organism evidence="7 8">
    <name type="scientific">Candidatus Magasanikbacteria bacterium CG_4_10_14_0_2_um_filter_33_14</name>
    <dbReference type="NCBI Taxonomy" id="1974636"/>
    <lineage>
        <taxon>Bacteria</taxon>
        <taxon>Candidatus Magasanikiibacteriota</taxon>
    </lineage>
</organism>
<dbReference type="InterPro" id="IPR008181">
    <property type="entry name" value="dUTPase"/>
</dbReference>
<dbReference type="NCBIfam" id="TIGR00576">
    <property type="entry name" value="dut"/>
    <property type="match status" value="1"/>
</dbReference>
<feature type="domain" description="dUTPase-like" evidence="6">
    <location>
        <begin position="12"/>
        <end position="142"/>
    </location>
</feature>
<dbReference type="GO" id="GO:0006226">
    <property type="term" value="P:dUMP biosynthetic process"/>
    <property type="evidence" value="ECO:0007669"/>
    <property type="project" value="InterPro"/>
</dbReference>
<evidence type="ECO:0000256" key="4">
    <source>
        <dbReference type="ARBA" id="ARBA00023080"/>
    </source>
</evidence>
<dbReference type="InterPro" id="IPR029054">
    <property type="entry name" value="dUTPase-like"/>
</dbReference>
<dbReference type="SUPFAM" id="SSF51283">
    <property type="entry name" value="dUTPase-like"/>
    <property type="match status" value="1"/>
</dbReference>
<proteinExistence type="inferred from homology"/>
<evidence type="ECO:0000259" key="6">
    <source>
        <dbReference type="Pfam" id="PF00692"/>
    </source>
</evidence>
<name>A0A2M7VAL0_9BACT</name>
<dbReference type="CDD" id="cd07557">
    <property type="entry name" value="trimeric_dUTPase"/>
    <property type="match status" value="1"/>
</dbReference>
<evidence type="ECO:0000256" key="5">
    <source>
        <dbReference type="ARBA" id="ARBA00047686"/>
    </source>
</evidence>
<dbReference type="Proteomes" id="UP000231453">
    <property type="component" value="Unassembled WGS sequence"/>
</dbReference>
<dbReference type="EMBL" id="PFPL01000041">
    <property type="protein sequence ID" value="PIZ95959.1"/>
    <property type="molecule type" value="Genomic_DNA"/>
</dbReference>
<dbReference type="PANTHER" id="PTHR11241">
    <property type="entry name" value="DEOXYURIDINE 5'-TRIPHOSPHATE NUCLEOTIDOHYDROLASE"/>
    <property type="match status" value="1"/>
</dbReference>
<evidence type="ECO:0000313" key="7">
    <source>
        <dbReference type="EMBL" id="PIZ95959.1"/>
    </source>
</evidence>
<comment type="similarity">
    <text evidence="1">Belongs to the dUTPase family.</text>
</comment>
<evidence type="ECO:0000256" key="1">
    <source>
        <dbReference type="ARBA" id="ARBA00006581"/>
    </source>
</evidence>
<dbReference type="AlphaFoldDB" id="A0A2M7VAL0"/>
<sequence length="144" mass="15985">MDIKIKRIDKSLPLPEYKTQGSIAFDMYSREEIKVPAKSLSLLPSNFIIKTPESHGLILSARSSLAKKKGLMLANGVGTIDRDYCGENDEILLSVYNFTDEEVLVEKGERVAQGMFIRIDSGNFVEVEKMEESNRGGFGSTGSF</sequence>
<dbReference type="PANTHER" id="PTHR11241:SF0">
    <property type="entry name" value="DEOXYURIDINE 5'-TRIPHOSPHATE NUCLEOTIDOHYDROLASE"/>
    <property type="match status" value="1"/>
</dbReference>
<dbReference type="InterPro" id="IPR036157">
    <property type="entry name" value="dUTPase-like_sf"/>
</dbReference>
<dbReference type="Pfam" id="PF00692">
    <property type="entry name" value="dUTPase"/>
    <property type="match status" value="1"/>
</dbReference>
<protein>
    <recommendedName>
        <fullName evidence="2">dUTP diphosphatase</fullName>
        <ecNumber evidence="2">3.6.1.23</ecNumber>
    </recommendedName>
</protein>
<dbReference type="EC" id="3.6.1.23" evidence="2"/>
<dbReference type="GO" id="GO:0046081">
    <property type="term" value="P:dUTP catabolic process"/>
    <property type="evidence" value="ECO:0007669"/>
    <property type="project" value="InterPro"/>
</dbReference>
<evidence type="ECO:0000256" key="2">
    <source>
        <dbReference type="ARBA" id="ARBA00012379"/>
    </source>
</evidence>
<accession>A0A2M7VAL0</accession>
<evidence type="ECO:0000256" key="3">
    <source>
        <dbReference type="ARBA" id="ARBA00022801"/>
    </source>
</evidence>
<comment type="caution">
    <text evidence="7">The sequence shown here is derived from an EMBL/GenBank/DDBJ whole genome shotgun (WGS) entry which is preliminary data.</text>
</comment>
<dbReference type="GO" id="GO:0000287">
    <property type="term" value="F:magnesium ion binding"/>
    <property type="evidence" value="ECO:0007669"/>
    <property type="project" value="InterPro"/>
</dbReference>
<comment type="catalytic activity">
    <reaction evidence="5">
        <text>dUTP + H2O = dUMP + diphosphate + H(+)</text>
        <dbReference type="Rhea" id="RHEA:10248"/>
        <dbReference type="ChEBI" id="CHEBI:15377"/>
        <dbReference type="ChEBI" id="CHEBI:15378"/>
        <dbReference type="ChEBI" id="CHEBI:33019"/>
        <dbReference type="ChEBI" id="CHEBI:61555"/>
        <dbReference type="ChEBI" id="CHEBI:246422"/>
        <dbReference type="EC" id="3.6.1.23"/>
    </reaction>
</comment>
<keyword evidence="4" id="KW-0546">Nucleotide metabolism</keyword>
<reference evidence="8" key="1">
    <citation type="submission" date="2017-09" db="EMBL/GenBank/DDBJ databases">
        <title>Depth-based differentiation of microbial function through sediment-hosted aquifers and enrichment of novel symbionts in the deep terrestrial subsurface.</title>
        <authorList>
            <person name="Probst A.J."/>
            <person name="Ladd B."/>
            <person name="Jarett J.K."/>
            <person name="Geller-Mcgrath D.E."/>
            <person name="Sieber C.M.K."/>
            <person name="Emerson J.B."/>
            <person name="Anantharaman K."/>
            <person name="Thomas B.C."/>
            <person name="Malmstrom R."/>
            <person name="Stieglmeier M."/>
            <person name="Klingl A."/>
            <person name="Woyke T."/>
            <person name="Ryan C.M."/>
            <person name="Banfield J.F."/>
        </authorList>
    </citation>
    <scope>NUCLEOTIDE SEQUENCE [LARGE SCALE GENOMIC DNA]</scope>
</reference>
<gene>
    <name evidence="7" type="ORF">COX80_02890</name>
</gene>
<dbReference type="InterPro" id="IPR033704">
    <property type="entry name" value="dUTPase_trimeric"/>
</dbReference>
<keyword evidence="3" id="KW-0378">Hydrolase</keyword>
<dbReference type="GO" id="GO:0004170">
    <property type="term" value="F:dUTP diphosphatase activity"/>
    <property type="evidence" value="ECO:0007669"/>
    <property type="project" value="UniProtKB-EC"/>
</dbReference>
<evidence type="ECO:0000313" key="8">
    <source>
        <dbReference type="Proteomes" id="UP000231453"/>
    </source>
</evidence>
<dbReference type="Gene3D" id="2.70.40.10">
    <property type="match status" value="1"/>
</dbReference>